<name>A0A0M3JR44_ANISI</name>
<dbReference type="PANTHER" id="PTHR11571:SF150">
    <property type="entry name" value="GLUTATHIONE S-TRANSFERASE"/>
    <property type="match status" value="1"/>
</dbReference>
<dbReference type="SUPFAM" id="SSF47616">
    <property type="entry name" value="GST C-terminal domain-like"/>
    <property type="match status" value="1"/>
</dbReference>
<dbReference type="Proteomes" id="UP000267096">
    <property type="component" value="Unassembled WGS sequence"/>
</dbReference>
<evidence type="ECO:0000259" key="2">
    <source>
        <dbReference type="PROSITE" id="PS50405"/>
    </source>
</evidence>
<accession>A0A0M3JR44</accession>
<dbReference type="PROSITE" id="PS50405">
    <property type="entry name" value="GST_CTER"/>
    <property type="match status" value="1"/>
</dbReference>
<evidence type="ECO:0000313" key="3">
    <source>
        <dbReference type="EMBL" id="VDK42026.1"/>
    </source>
</evidence>
<dbReference type="WBParaSite" id="ASIM_0001017901-mRNA-1">
    <property type="protein sequence ID" value="ASIM_0001017901-mRNA-1"/>
    <property type="gene ID" value="ASIM_0001017901"/>
</dbReference>
<dbReference type="OrthoDB" id="414243at2759"/>
<dbReference type="PANTHER" id="PTHR11571">
    <property type="entry name" value="GLUTATHIONE S-TRANSFERASE"/>
    <property type="match status" value="1"/>
</dbReference>
<evidence type="ECO:0000259" key="1">
    <source>
        <dbReference type="PROSITE" id="PS50404"/>
    </source>
</evidence>
<reference evidence="3 4" key="2">
    <citation type="submission" date="2018-11" db="EMBL/GenBank/DDBJ databases">
        <authorList>
            <consortium name="Pathogen Informatics"/>
        </authorList>
    </citation>
    <scope>NUCLEOTIDE SEQUENCE [LARGE SCALE GENOMIC DNA]</scope>
</reference>
<dbReference type="InterPro" id="IPR004046">
    <property type="entry name" value="GST_C"/>
</dbReference>
<evidence type="ECO:0000313" key="5">
    <source>
        <dbReference type="WBParaSite" id="ASIM_0001017901-mRNA-1"/>
    </source>
</evidence>
<dbReference type="Gene3D" id="1.20.1050.10">
    <property type="match status" value="1"/>
</dbReference>
<dbReference type="InterPro" id="IPR036249">
    <property type="entry name" value="Thioredoxin-like_sf"/>
</dbReference>
<gene>
    <name evidence="3" type="ORF">ASIM_LOCUS9910</name>
</gene>
<organism evidence="5">
    <name type="scientific">Anisakis simplex</name>
    <name type="common">Herring worm</name>
    <dbReference type="NCBI Taxonomy" id="6269"/>
    <lineage>
        <taxon>Eukaryota</taxon>
        <taxon>Metazoa</taxon>
        <taxon>Ecdysozoa</taxon>
        <taxon>Nematoda</taxon>
        <taxon>Chromadorea</taxon>
        <taxon>Rhabditida</taxon>
        <taxon>Spirurina</taxon>
        <taxon>Ascaridomorpha</taxon>
        <taxon>Ascaridoidea</taxon>
        <taxon>Anisakidae</taxon>
        <taxon>Anisakis</taxon>
        <taxon>Anisakis simplex complex</taxon>
    </lineage>
</organism>
<evidence type="ECO:0000313" key="4">
    <source>
        <dbReference type="Proteomes" id="UP000267096"/>
    </source>
</evidence>
<dbReference type="CDD" id="cd03192">
    <property type="entry name" value="GST_C_Sigma_like"/>
    <property type="match status" value="1"/>
</dbReference>
<dbReference type="InterPro" id="IPR050213">
    <property type="entry name" value="GST_superfamily"/>
</dbReference>
<dbReference type="SUPFAM" id="SSF52833">
    <property type="entry name" value="Thioredoxin-like"/>
    <property type="match status" value="1"/>
</dbReference>
<feature type="domain" description="GST C-terminal" evidence="2">
    <location>
        <begin position="90"/>
        <end position="219"/>
    </location>
</feature>
<dbReference type="Gene3D" id="3.40.30.10">
    <property type="entry name" value="Glutaredoxin"/>
    <property type="match status" value="1"/>
</dbReference>
<dbReference type="InterPro" id="IPR004045">
    <property type="entry name" value="Glutathione_S-Trfase_N"/>
</dbReference>
<sequence>MQLDVFQADFKLYDSITRTYAADIIRMVLRIAAVKYDEVLIDECSDDWQRLKQDMPLWSLPVLEIDGLKIAGTTTICRHLAWRFGLSGQTAADDAVVDMLSDLLHEGSQVLECWRNAIKNNDGSDFQLISLDENARHYVSTRLGPILEKYLCMNAKGFLVGDKMTWADIMAISVFKTFFENDREDLLSAFPLIRQHYARFSPAVAAHPEKVSNEDAVKSDRMDHYPNDIDQMKQSLKKNVDPHHMVVLT</sequence>
<reference evidence="5" key="1">
    <citation type="submission" date="2017-02" db="UniProtKB">
        <authorList>
            <consortium name="WormBaseParasite"/>
        </authorList>
    </citation>
    <scope>IDENTIFICATION</scope>
</reference>
<dbReference type="GO" id="GO:0006749">
    <property type="term" value="P:glutathione metabolic process"/>
    <property type="evidence" value="ECO:0007669"/>
    <property type="project" value="TreeGrafter"/>
</dbReference>
<dbReference type="GO" id="GO:0004364">
    <property type="term" value="F:glutathione transferase activity"/>
    <property type="evidence" value="ECO:0007669"/>
    <property type="project" value="TreeGrafter"/>
</dbReference>
<dbReference type="Pfam" id="PF13417">
    <property type="entry name" value="GST_N_3"/>
    <property type="match status" value="1"/>
</dbReference>
<dbReference type="Pfam" id="PF14497">
    <property type="entry name" value="GST_C_3"/>
    <property type="match status" value="1"/>
</dbReference>
<dbReference type="AlphaFoldDB" id="A0A0M3JR44"/>
<dbReference type="SFLD" id="SFLDS00019">
    <property type="entry name" value="Glutathione_Transferase_(cytos"/>
    <property type="match status" value="1"/>
</dbReference>
<proteinExistence type="predicted"/>
<feature type="domain" description="GST N-terminal" evidence="1">
    <location>
        <begin position="8"/>
        <end position="88"/>
    </location>
</feature>
<protein>
    <submittedName>
        <fullName evidence="5">Glutathione transferase</fullName>
    </submittedName>
</protein>
<dbReference type="InterPro" id="IPR040079">
    <property type="entry name" value="Glutathione_S-Trfase"/>
</dbReference>
<dbReference type="PROSITE" id="PS50404">
    <property type="entry name" value="GST_NTER"/>
    <property type="match status" value="1"/>
</dbReference>
<dbReference type="InterPro" id="IPR010987">
    <property type="entry name" value="Glutathione-S-Trfase_C-like"/>
</dbReference>
<dbReference type="EMBL" id="UYRR01030976">
    <property type="protein sequence ID" value="VDK42026.1"/>
    <property type="molecule type" value="Genomic_DNA"/>
</dbReference>
<dbReference type="InterPro" id="IPR036282">
    <property type="entry name" value="Glutathione-S-Trfase_C_sf"/>
</dbReference>
<keyword evidence="4" id="KW-1185">Reference proteome</keyword>